<evidence type="ECO:0000256" key="7">
    <source>
        <dbReference type="ARBA" id="ARBA00023136"/>
    </source>
</evidence>
<keyword evidence="9" id="KW-0676">Redox-active center</keyword>
<evidence type="ECO:0000313" key="14">
    <source>
        <dbReference type="Proteomes" id="UP000324298"/>
    </source>
</evidence>
<evidence type="ECO:0000256" key="9">
    <source>
        <dbReference type="ARBA" id="ARBA00023284"/>
    </source>
</evidence>
<dbReference type="EMBL" id="SRSD01000007">
    <property type="protein sequence ID" value="KAA0890412.1"/>
    <property type="molecule type" value="Genomic_DNA"/>
</dbReference>
<evidence type="ECO:0000256" key="2">
    <source>
        <dbReference type="ARBA" id="ARBA00006214"/>
    </source>
</evidence>
<dbReference type="Gene3D" id="1.20.1440.130">
    <property type="entry name" value="VKOR domain"/>
    <property type="match status" value="1"/>
</dbReference>
<dbReference type="RefSeq" id="WP_149307885.1">
    <property type="nucleotide sequence ID" value="NZ_SRSD01000007.1"/>
</dbReference>
<keyword evidence="14" id="KW-1185">Reference proteome</keyword>
<feature type="transmembrane region" description="Helical" evidence="10">
    <location>
        <begin position="12"/>
        <end position="33"/>
    </location>
</feature>
<evidence type="ECO:0000256" key="10">
    <source>
        <dbReference type="SAM" id="Phobius"/>
    </source>
</evidence>
<evidence type="ECO:0000259" key="12">
    <source>
        <dbReference type="Pfam" id="PF13462"/>
    </source>
</evidence>
<evidence type="ECO:0000256" key="3">
    <source>
        <dbReference type="ARBA" id="ARBA00022692"/>
    </source>
</evidence>
<reference evidence="13 14" key="1">
    <citation type="submission" date="2019-04" db="EMBL/GenBank/DDBJ databases">
        <title>Geobacter ruber sp. nov., ferric-reducing bacteria isolated from paddy soil.</title>
        <authorList>
            <person name="Xu Z."/>
            <person name="Masuda Y."/>
            <person name="Itoh H."/>
            <person name="Senoo K."/>
        </authorList>
    </citation>
    <scope>NUCLEOTIDE SEQUENCE [LARGE SCALE GENOMIC DNA]</scope>
    <source>
        <strain evidence="13 14">Red88</strain>
    </source>
</reference>
<dbReference type="InterPro" id="IPR038354">
    <property type="entry name" value="VKOR_sf"/>
</dbReference>
<evidence type="ECO:0008006" key="15">
    <source>
        <dbReference type="Google" id="ProtNLM"/>
    </source>
</evidence>
<dbReference type="SUPFAM" id="SSF52833">
    <property type="entry name" value="Thioredoxin-like"/>
    <property type="match status" value="1"/>
</dbReference>
<keyword evidence="4" id="KW-0874">Quinone</keyword>
<feature type="domain" description="Vitamin K epoxide reductase" evidence="11">
    <location>
        <begin position="38"/>
        <end position="120"/>
    </location>
</feature>
<comment type="similarity">
    <text evidence="2">Belongs to the VKOR family.</text>
</comment>
<dbReference type="AlphaFoldDB" id="A0A5A9XB86"/>
<dbReference type="CDD" id="cd12921">
    <property type="entry name" value="VKOR_4"/>
    <property type="match status" value="1"/>
</dbReference>
<dbReference type="Proteomes" id="UP000324298">
    <property type="component" value="Unassembled WGS sequence"/>
</dbReference>
<dbReference type="Pfam" id="PF07884">
    <property type="entry name" value="VKOR"/>
    <property type="match status" value="1"/>
</dbReference>
<sequence>MPLSSCGAGKAVAGVVLWLALLAGLTLSVLSGLKICTTMCSETAKFAIFGMDFGWFGCLFFGLLILLAALRNRIPLAGALLLYGVSGAVGAELRLIWIQKYVIGAWCPVCLGIAAMVATAGLVLLYELLATQTALGGSMKTRCTHVAVMILALLIGLGAAVVGVQKEAEAAGPDIYFGKRQSDTTVYVVSDWFCPVCRRVEPEIEKVFPEIAATARVAFVDMPIHPDTSNYTPYNLQFIMYNKDKYMRLRHVLDELSRSTKNPTPEQVQAAVAPLGIKLRPHNFVELMNGVKLFESLFRGFGVKATPTVVVDNTRTKKRKLLVGSRDITRNAIKEAIVEVGR</sequence>
<dbReference type="InterPro" id="IPR036249">
    <property type="entry name" value="Thioredoxin-like_sf"/>
</dbReference>
<dbReference type="OrthoDB" id="20261at2"/>
<dbReference type="InterPro" id="IPR012932">
    <property type="entry name" value="VKOR"/>
</dbReference>
<evidence type="ECO:0000313" key="13">
    <source>
        <dbReference type="EMBL" id="KAA0890412.1"/>
    </source>
</evidence>
<evidence type="ECO:0000256" key="6">
    <source>
        <dbReference type="ARBA" id="ARBA00023002"/>
    </source>
</evidence>
<dbReference type="Gene3D" id="3.40.30.10">
    <property type="entry name" value="Glutaredoxin"/>
    <property type="match status" value="1"/>
</dbReference>
<evidence type="ECO:0000256" key="4">
    <source>
        <dbReference type="ARBA" id="ARBA00022719"/>
    </source>
</evidence>
<feature type="transmembrane region" description="Helical" evidence="10">
    <location>
        <begin position="53"/>
        <end position="70"/>
    </location>
</feature>
<feature type="transmembrane region" description="Helical" evidence="10">
    <location>
        <begin position="103"/>
        <end position="126"/>
    </location>
</feature>
<dbReference type="GO" id="GO:0016491">
    <property type="term" value="F:oxidoreductase activity"/>
    <property type="evidence" value="ECO:0007669"/>
    <property type="project" value="UniProtKB-KW"/>
</dbReference>
<feature type="transmembrane region" description="Helical" evidence="10">
    <location>
        <begin position="77"/>
        <end position="97"/>
    </location>
</feature>
<evidence type="ECO:0000256" key="5">
    <source>
        <dbReference type="ARBA" id="ARBA00022989"/>
    </source>
</evidence>
<feature type="domain" description="Thioredoxin-like fold" evidence="12">
    <location>
        <begin position="172"/>
        <end position="317"/>
    </location>
</feature>
<name>A0A5A9XB86_9BACT</name>
<comment type="subcellular location">
    <subcellularLocation>
        <location evidence="1">Membrane</location>
        <topology evidence="1">Multi-pass membrane protein</topology>
    </subcellularLocation>
</comment>
<keyword evidence="3 10" id="KW-0812">Transmembrane</keyword>
<dbReference type="GO" id="GO:0048038">
    <property type="term" value="F:quinone binding"/>
    <property type="evidence" value="ECO:0007669"/>
    <property type="project" value="UniProtKB-KW"/>
</dbReference>
<comment type="caution">
    <text evidence="13">The sequence shown here is derived from an EMBL/GenBank/DDBJ whole genome shotgun (WGS) entry which is preliminary data.</text>
</comment>
<feature type="transmembrane region" description="Helical" evidence="10">
    <location>
        <begin position="146"/>
        <end position="164"/>
    </location>
</feature>
<keyword evidence="5 10" id="KW-1133">Transmembrane helix</keyword>
<evidence type="ECO:0000256" key="1">
    <source>
        <dbReference type="ARBA" id="ARBA00004141"/>
    </source>
</evidence>
<evidence type="ECO:0000259" key="11">
    <source>
        <dbReference type="Pfam" id="PF07884"/>
    </source>
</evidence>
<dbReference type="Pfam" id="PF13462">
    <property type="entry name" value="Thioredoxin_4"/>
    <property type="match status" value="1"/>
</dbReference>
<protein>
    <recommendedName>
        <fullName evidence="15">Thioredoxin domain-containing protein</fullName>
    </recommendedName>
</protein>
<accession>A0A5A9XB86</accession>
<proteinExistence type="inferred from homology"/>
<gene>
    <name evidence="13" type="ORF">ET418_12165</name>
</gene>
<keyword evidence="8" id="KW-1015">Disulfide bond</keyword>
<dbReference type="InterPro" id="IPR012336">
    <property type="entry name" value="Thioredoxin-like_fold"/>
</dbReference>
<keyword evidence="7 10" id="KW-0472">Membrane</keyword>
<keyword evidence="6" id="KW-0560">Oxidoreductase</keyword>
<organism evidence="13 14">
    <name type="scientific">Oryzomonas rubra</name>
    <dbReference type="NCBI Taxonomy" id="2509454"/>
    <lineage>
        <taxon>Bacteria</taxon>
        <taxon>Pseudomonadati</taxon>
        <taxon>Thermodesulfobacteriota</taxon>
        <taxon>Desulfuromonadia</taxon>
        <taxon>Geobacterales</taxon>
        <taxon>Geobacteraceae</taxon>
        <taxon>Oryzomonas</taxon>
    </lineage>
</organism>
<evidence type="ECO:0000256" key="8">
    <source>
        <dbReference type="ARBA" id="ARBA00023157"/>
    </source>
</evidence>
<dbReference type="GO" id="GO:0016020">
    <property type="term" value="C:membrane"/>
    <property type="evidence" value="ECO:0007669"/>
    <property type="project" value="UniProtKB-SubCell"/>
</dbReference>